<evidence type="ECO:0000256" key="11">
    <source>
        <dbReference type="SAM" id="SignalP"/>
    </source>
</evidence>
<sequence length="818" mass="91598">MKALRIALYILGFLAGTTGWAQMSDPPTKLSGVVIDEMGNPIPGARVSLINSSEAITTTDLYGRFTFNRLAQGKQVLLVYSLGYEPITDTLICTHASHQKVEYNLKPLAAQLAELEIAADRPEILERLRTIRGTMLFAAKKNDIVRPDDLVANTATNNARQVYAKVSGLNIWESDYGGNQLEIGGRGLSPSRTSNFNTRQNGYDISADPLGYPETYYSPPTDAIDRIDIVRGASSLQFGSQFGGTINFILKDHPKDKKLHLNSKQSVGSFGLFNSYNSFGVKSGKHQVFGYFNHKKSEGWRANSASENNTYYFKYTLQSTPQLKLSFSYTGNRYLAQQPGGLTDAQFEEDPTQVNRNRNWFAVAWNLPAFNATWKLSDKTSITHNTYALVASRDALGFLATPNVADPAEQASNEEFRKQRNLISDQFNNWGTETRLLQRTQIGNYETALTAGVRAYKGKNHKQQGFASSGSDASFKYISEDFPGISDYNFNNTNYAAFAEALIYPTKKLALTYGVRYEFIDTQGNGVYRNLVRAPNNSILIDEQIEDGMEKRRDFAILGFGAAYRIHPSLELFANFSQNYRSITFNDVIVRNPAFRVDPNIEDERGYNLDLGIKGMVLPGVGLDFTAFYLKYANRIGLLLATDSETFQVYRLRTNIGKSNTFGFESLIEIKPLEWMHYQGDLNISAFVNASVLKGRYNSTDPTIDGNKIELVPDFIFKTGIKLGYKEFQLSAQYSYVNDHFSDATNAFETANSISGLIPSYNVLDIGLRYNYNKWTLETGVNNAANESYFTRRATGYPGPGIIPSTPRNYYFTLGFTF</sequence>
<accession>A0A5C6UXJ3</accession>
<evidence type="ECO:0000313" key="14">
    <source>
        <dbReference type="EMBL" id="TXC76961.1"/>
    </source>
</evidence>
<keyword evidence="7 9" id="KW-0472">Membrane</keyword>
<dbReference type="InterPro" id="IPR008969">
    <property type="entry name" value="CarboxyPept-like_regulatory"/>
</dbReference>
<keyword evidence="6 10" id="KW-0798">TonB box</keyword>
<comment type="similarity">
    <text evidence="9 10">Belongs to the TonB-dependent receptor family.</text>
</comment>
<evidence type="ECO:0000256" key="5">
    <source>
        <dbReference type="ARBA" id="ARBA00022729"/>
    </source>
</evidence>
<dbReference type="Gene3D" id="2.40.170.20">
    <property type="entry name" value="TonB-dependent receptor, beta-barrel domain"/>
    <property type="match status" value="1"/>
</dbReference>
<evidence type="ECO:0000256" key="7">
    <source>
        <dbReference type="ARBA" id="ARBA00023136"/>
    </source>
</evidence>
<dbReference type="AlphaFoldDB" id="A0A5C6UXJ3"/>
<dbReference type="Pfam" id="PF00593">
    <property type="entry name" value="TonB_dep_Rec_b-barrel"/>
    <property type="match status" value="1"/>
</dbReference>
<dbReference type="SUPFAM" id="SSF49464">
    <property type="entry name" value="Carboxypeptidase regulatory domain-like"/>
    <property type="match status" value="1"/>
</dbReference>
<dbReference type="PROSITE" id="PS01156">
    <property type="entry name" value="TONB_DEPENDENT_REC_2"/>
    <property type="match status" value="1"/>
</dbReference>
<evidence type="ECO:0000313" key="15">
    <source>
        <dbReference type="Proteomes" id="UP000321168"/>
    </source>
</evidence>
<dbReference type="InterPro" id="IPR036942">
    <property type="entry name" value="Beta-barrel_TonB_sf"/>
</dbReference>
<dbReference type="Gene3D" id="2.60.40.1120">
    <property type="entry name" value="Carboxypeptidase-like, regulatory domain"/>
    <property type="match status" value="1"/>
</dbReference>
<dbReference type="OrthoDB" id="9758472at2"/>
<evidence type="ECO:0000259" key="12">
    <source>
        <dbReference type="Pfam" id="PF00593"/>
    </source>
</evidence>
<keyword evidence="8 9" id="KW-0998">Cell outer membrane</keyword>
<reference evidence="14 15" key="1">
    <citation type="submission" date="2019-08" db="EMBL/GenBank/DDBJ databases">
        <title>Genome of Luteibaculum oceani JCM 18817.</title>
        <authorList>
            <person name="Bowman J.P."/>
        </authorList>
    </citation>
    <scope>NUCLEOTIDE SEQUENCE [LARGE SCALE GENOMIC DNA]</scope>
    <source>
        <strain evidence="14 15">JCM 18817</strain>
    </source>
</reference>
<proteinExistence type="inferred from homology"/>
<dbReference type="InterPro" id="IPR010917">
    <property type="entry name" value="TonB_rcpt_CS"/>
</dbReference>
<protein>
    <submittedName>
        <fullName evidence="14">TonB-dependent receptor</fullName>
    </submittedName>
</protein>
<evidence type="ECO:0000256" key="3">
    <source>
        <dbReference type="ARBA" id="ARBA00022452"/>
    </source>
</evidence>
<evidence type="ECO:0000256" key="8">
    <source>
        <dbReference type="ARBA" id="ARBA00023237"/>
    </source>
</evidence>
<dbReference type="Pfam" id="PF07715">
    <property type="entry name" value="Plug"/>
    <property type="match status" value="1"/>
</dbReference>
<keyword evidence="3 9" id="KW-1134">Transmembrane beta strand</keyword>
<dbReference type="SUPFAM" id="SSF56935">
    <property type="entry name" value="Porins"/>
    <property type="match status" value="1"/>
</dbReference>
<feature type="domain" description="TonB-dependent receptor plug" evidence="13">
    <location>
        <begin position="145"/>
        <end position="241"/>
    </location>
</feature>
<dbReference type="PANTHER" id="PTHR30442">
    <property type="entry name" value="IRON III DICITRATE TRANSPORT PROTEIN FECA"/>
    <property type="match status" value="1"/>
</dbReference>
<evidence type="ECO:0000256" key="4">
    <source>
        <dbReference type="ARBA" id="ARBA00022692"/>
    </source>
</evidence>
<dbReference type="Gene3D" id="2.170.130.10">
    <property type="entry name" value="TonB-dependent receptor, plug domain"/>
    <property type="match status" value="1"/>
</dbReference>
<keyword evidence="5 11" id="KW-0732">Signal</keyword>
<feature type="domain" description="TonB-dependent receptor-like beta-barrel" evidence="12">
    <location>
        <begin position="306"/>
        <end position="783"/>
    </location>
</feature>
<keyword evidence="2 9" id="KW-0813">Transport</keyword>
<keyword evidence="14" id="KW-0675">Receptor</keyword>
<dbReference type="InterPro" id="IPR037066">
    <property type="entry name" value="Plug_dom_sf"/>
</dbReference>
<evidence type="ECO:0000256" key="6">
    <source>
        <dbReference type="ARBA" id="ARBA00023077"/>
    </source>
</evidence>
<name>A0A5C6UXJ3_9FLAO</name>
<dbReference type="InterPro" id="IPR012910">
    <property type="entry name" value="Plug_dom"/>
</dbReference>
<dbReference type="Proteomes" id="UP000321168">
    <property type="component" value="Unassembled WGS sequence"/>
</dbReference>
<evidence type="ECO:0000256" key="1">
    <source>
        <dbReference type="ARBA" id="ARBA00004571"/>
    </source>
</evidence>
<evidence type="ECO:0000256" key="10">
    <source>
        <dbReference type="RuleBase" id="RU003357"/>
    </source>
</evidence>
<dbReference type="Pfam" id="PF13715">
    <property type="entry name" value="CarbopepD_reg_2"/>
    <property type="match status" value="1"/>
</dbReference>
<dbReference type="InterPro" id="IPR000531">
    <property type="entry name" value="Beta-barrel_TonB"/>
</dbReference>
<dbReference type="InterPro" id="IPR039426">
    <property type="entry name" value="TonB-dep_rcpt-like"/>
</dbReference>
<keyword evidence="15" id="KW-1185">Reference proteome</keyword>
<dbReference type="GO" id="GO:0033214">
    <property type="term" value="P:siderophore-iron import into cell"/>
    <property type="evidence" value="ECO:0007669"/>
    <property type="project" value="TreeGrafter"/>
</dbReference>
<keyword evidence="4 9" id="KW-0812">Transmembrane</keyword>
<dbReference type="RefSeq" id="WP_147015099.1">
    <property type="nucleotide sequence ID" value="NZ_VORB01000009.1"/>
</dbReference>
<dbReference type="PROSITE" id="PS52016">
    <property type="entry name" value="TONB_DEPENDENT_REC_3"/>
    <property type="match status" value="1"/>
</dbReference>
<evidence type="ECO:0000256" key="9">
    <source>
        <dbReference type="PROSITE-ProRule" id="PRU01360"/>
    </source>
</evidence>
<evidence type="ECO:0000256" key="2">
    <source>
        <dbReference type="ARBA" id="ARBA00022448"/>
    </source>
</evidence>
<gene>
    <name evidence="14" type="ORF">FRX97_10120</name>
</gene>
<feature type="signal peptide" evidence="11">
    <location>
        <begin position="1"/>
        <end position="23"/>
    </location>
</feature>
<dbReference type="EMBL" id="VORB01000009">
    <property type="protein sequence ID" value="TXC76961.1"/>
    <property type="molecule type" value="Genomic_DNA"/>
</dbReference>
<comment type="caution">
    <text evidence="14">The sequence shown here is derived from an EMBL/GenBank/DDBJ whole genome shotgun (WGS) entry which is preliminary data.</text>
</comment>
<organism evidence="14 15">
    <name type="scientific">Luteibaculum oceani</name>
    <dbReference type="NCBI Taxonomy" id="1294296"/>
    <lineage>
        <taxon>Bacteria</taxon>
        <taxon>Pseudomonadati</taxon>
        <taxon>Bacteroidota</taxon>
        <taxon>Flavobacteriia</taxon>
        <taxon>Flavobacteriales</taxon>
        <taxon>Luteibaculaceae</taxon>
        <taxon>Luteibaculum</taxon>
    </lineage>
</organism>
<evidence type="ECO:0000259" key="13">
    <source>
        <dbReference type="Pfam" id="PF07715"/>
    </source>
</evidence>
<comment type="subcellular location">
    <subcellularLocation>
        <location evidence="1 9">Cell outer membrane</location>
        <topology evidence="1 9">Multi-pass membrane protein</topology>
    </subcellularLocation>
</comment>
<feature type="chain" id="PRO_5022864295" evidence="11">
    <location>
        <begin position="24"/>
        <end position="818"/>
    </location>
</feature>
<dbReference type="PANTHER" id="PTHR30442:SF0">
    <property type="entry name" value="FE(3+) DICITRATE TRANSPORT PROTEIN FECA"/>
    <property type="match status" value="1"/>
</dbReference>
<dbReference type="GO" id="GO:0009279">
    <property type="term" value="C:cell outer membrane"/>
    <property type="evidence" value="ECO:0007669"/>
    <property type="project" value="UniProtKB-SubCell"/>
</dbReference>